<dbReference type="InterPro" id="IPR036412">
    <property type="entry name" value="HAD-like_sf"/>
</dbReference>
<evidence type="ECO:0000313" key="4">
    <source>
        <dbReference type="Proteomes" id="UP001610432"/>
    </source>
</evidence>
<dbReference type="PANTHER" id="PTHR12210">
    <property type="entry name" value="DULLARD PROTEIN PHOSPHATASE"/>
    <property type="match status" value="1"/>
</dbReference>
<organism evidence="3 4">
    <name type="scientific">Aspergillus lucknowensis</name>
    <dbReference type="NCBI Taxonomy" id="176173"/>
    <lineage>
        <taxon>Eukaryota</taxon>
        <taxon>Fungi</taxon>
        <taxon>Dikarya</taxon>
        <taxon>Ascomycota</taxon>
        <taxon>Pezizomycotina</taxon>
        <taxon>Eurotiomycetes</taxon>
        <taxon>Eurotiomycetidae</taxon>
        <taxon>Eurotiales</taxon>
        <taxon>Aspergillaceae</taxon>
        <taxon>Aspergillus</taxon>
        <taxon>Aspergillus subgen. Nidulantes</taxon>
    </lineage>
</organism>
<feature type="compositionally biased region" description="Basic and acidic residues" evidence="1">
    <location>
        <begin position="598"/>
        <end position="608"/>
    </location>
</feature>
<dbReference type="InterPro" id="IPR050365">
    <property type="entry name" value="TIM50"/>
</dbReference>
<feature type="compositionally biased region" description="Polar residues" evidence="1">
    <location>
        <begin position="556"/>
        <end position="567"/>
    </location>
</feature>
<dbReference type="Gene3D" id="3.40.50.1000">
    <property type="entry name" value="HAD superfamily/HAD-like"/>
    <property type="match status" value="1"/>
</dbReference>
<feature type="compositionally biased region" description="Polar residues" evidence="1">
    <location>
        <begin position="76"/>
        <end position="103"/>
    </location>
</feature>
<name>A0ABR4M3Y2_9EURO</name>
<feature type="domain" description="FCP1 homology" evidence="2">
    <location>
        <begin position="284"/>
        <end position="465"/>
    </location>
</feature>
<feature type="region of interest" description="Disordered" evidence="1">
    <location>
        <begin position="239"/>
        <end position="270"/>
    </location>
</feature>
<dbReference type="InterPro" id="IPR023214">
    <property type="entry name" value="HAD_sf"/>
</dbReference>
<dbReference type="PROSITE" id="PS50969">
    <property type="entry name" value="FCP1"/>
    <property type="match status" value="1"/>
</dbReference>
<reference evidence="3 4" key="1">
    <citation type="submission" date="2024-07" db="EMBL/GenBank/DDBJ databases">
        <title>Section-level genome sequencing and comparative genomics of Aspergillus sections Usti and Cavernicolus.</title>
        <authorList>
            <consortium name="Lawrence Berkeley National Laboratory"/>
            <person name="Nybo J.L."/>
            <person name="Vesth T.C."/>
            <person name="Theobald S."/>
            <person name="Frisvad J.C."/>
            <person name="Larsen T.O."/>
            <person name="Kjaerboelling I."/>
            <person name="Rothschild-Mancinelli K."/>
            <person name="Lyhne E.K."/>
            <person name="Kogle M.E."/>
            <person name="Barry K."/>
            <person name="Clum A."/>
            <person name="Na H."/>
            <person name="Ledsgaard L."/>
            <person name="Lin J."/>
            <person name="Lipzen A."/>
            <person name="Kuo A."/>
            <person name="Riley R."/>
            <person name="Mondo S."/>
            <person name="Labutti K."/>
            <person name="Haridas S."/>
            <person name="Pangalinan J."/>
            <person name="Salamov A.A."/>
            <person name="Simmons B.A."/>
            <person name="Magnuson J.K."/>
            <person name="Chen J."/>
            <person name="Drula E."/>
            <person name="Henrissat B."/>
            <person name="Wiebenga A."/>
            <person name="Lubbers R.J."/>
            <person name="Gomes A.C."/>
            <person name="Macurrencykelacurrency M.R."/>
            <person name="Stajich J."/>
            <person name="Grigoriev I.V."/>
            <person name="Mortensen U.H."/>
            <person name="De Vries R.P."/>
            <person name="Baker S.E."/>
            <person name="Andersen M.R."/>
        </authorList>
    </citation>
    <scope>NUCLEOTIDE SEQUENCE [LARGE SCALE GENOMIC DNA]</scope>
    <source>
        <strain evidence="3 4">CBS 449.75</strain>
    </source>
</reference>
<dbReference type="InterPro" id="IPR004274">
    <property type="entry name" value="FCP1_dom"/>
</dbReference>
<sequence>MDSQQPQTNSPSNTSTRIADFKSHGGLPTPTSLGWRPYRGRWNAKVAHRSNRHKAPERDTSINGLRDDPTSRRGHSCQTNKTSERQSQGSTKLYDGQSGTFLSPQRDPLPLPHQLQNNPNSFPTNNGLADFSMMNPFARFGDFPPPMNPSPFPYQQPPYNTNTPEQFPQSRVQQQSDQPLPNLPFLPFLGGSNPFLAMPPLMPPDAFMNMDQQNPALSALAFNGIHQVRAAPQPNFVATTSIPLDTGRSRPVVTRKRSDPKPRQPPSATEKYLLQSSLSPKPSKTPQPLLVILDLNGTLIYRKTRKFPPSFTRRAGLEEFLNTLVDKYKVMIWSSSTPATVGAVCEKLFTEARRKKLVAEWGRDKLGLTKSEYNSKIQVYKTLETVWSSNAVQASYPKDKAPPKPSKRAAARVRWDQTNTILIDDSKLKALSEPYNLIEIPEFTNVPGIDEPTIFPRVLQLLENLANCDDVSKMLRSWDSTASGTRILDLDIKPLHPHSKPSQKTRTQTQAVAGIDTAQTRKERRKTRKLEKKAAKRAAAIHAARASASQKKGPDQPSSPSNAQSTVDLPRPSSGSDPLEMNGRSPSPASSVQSENTLLDRLEESLRS</sequence>
<dbReference type="SMART" id="SM00577">
    <property type="entry name" value="CPDc"/>
    <property type="match status" value="1"/>
</dbReference>
<dbReference type="SUPFAM" id="SSF56784">
    <property type="entry name" value="HAD-like"/>
    <property type="match status" value="1"/>
</dbReference>
<evidence type="ECO:0000256" key="1">
    <source>
        <dbReference type="SAM" id="MobiDB-lite"/>
    </source>
</evidence>
<proteinExistence type="predicted"/>
<feature type="region of interest" description="Disordered" evidence="1">
    <location>
        <begin position="489"/>
        <end position="608"/>
    </location>
</feature>
<dbReference type="GeneID" id="98139972"/>
<keyword evidence="4" id="KW-1185">Reference proteome</keyword>
<comment type="caution">
    <text evidence="3">The sequence shown here is derived from an EMBL/GenBank/DDBJ whole genome shotgun (WGS) entry which is preliminary data.</text>
</comment>
<feature type="compositionally biased region" description="Polar residues" evidence="1">
    <location>
        <begin position="1"/>
        <end position="17"/>
    </location>
</feature>
<evidence type="ECO:0000313" key="3">
    <source>
        <dbReference type="EMBL" id="KAL2871294.1"/>
    </source>
</evidence>
<feature type="compositionally biased region" description="Basic and acidic residues" evidence="1">
    <location>
        <begin position="54"/>
        <end position="71"/>
    </location>
</feature>
<feature type="compositionally biased region" description="Low complexity" evidence="1">
    <location>
        <begin position="537"/>
        <end position="551"/>
    </location>
</feature>
<dbReference type="EMBL" id="JBFXLQ010000003">
    <property type="protein sequence ID" value="KAL2871294.1"/>
    <property type="molecule type" value="Genomic_DNA"/>
</dbReference>
<feature type="region of interest" description="Disordered" evidence="1">
    <location>
        <begin position="1"/>
        <end position="121"/>
    </location>
</feature>
<protein>
    <recommendedName>
        <fullName evidence="2">FCP1 homology domain-containing protein</fullName>
    </recommendedName>
</protein>
<evidence type="ECO:0000259" key="2">
    <source>
        <dbReference type="PROSITE" id="PS50969"/>
    </source>
</evidence>
<feature type="compositionally biased region" description="Basic residues" evidence="1">
    <location>
        <begin position="522"/>
        <end position="536"/>
    </location>
</feature>
<dbReference type="RefSeq" id="XP_070890273.1">
    <property type="nucleotide sequence ID" value="XM_071024900.1"/>
</dbReference>
<dbReference type="Proteomes" id="UP001610432">
    <property type="component" value="Unassembled WGS sequence"/>
</dbReference>
<gene>
    <name evidence="3" type="ORF">BJX67DRAFT_158252</name>
</gene>
<dbReference type="Pfam" id="PF03031">
    <property type="entry name" value="NIF"/>
    <property type="match status" value="1"/>
</dbReference>
<feature type="compositionally biased region" description="Polar residues" evidence="1">
    <location>
        <begin position="584"/>
        <end position="597"/>
    </location>
</feature>
<accession>A0ABR4M3Y2</accession>